<evidence type="ECO:0008006" key="3">
    <source>
        <dbReference type="Google" id="ProtNLM"/>
    </source>
</evidence>
<proteinExistence type="inferred from homology"/>
<dbReference type="RefSeq" id="YP_010164006.1">
    <property type="nucleotide sequence ID" value="NC_057471.1"/>
</dbReference>
<accession>A0A891GQ58</accession>
<dbReference type="InterPro" id="IPR043141">
    <property type="entry name" value="Ribosomal_uL10-like_sf"/>
</dbReference>
<dbReference type="SUPFAM" id="SSF160369">
    <property type="entry name" value="Ribosomal protein L10-like"/>
    <property type="match status" value="1"/>
</dbReference>
<reference evidence="2" key="1">
    <citation type="journal article" date="2021" name="Mitochondrial DNA Part B Resour">
        <title>Complete mitochondrial genome of the harmful algal bloom species Thalassiosira nordenskioeldii (Mediophyceae, Bacillariophyta) from the east China sea.</title>
        <authorList>
            <person name="Liu K."/>
            <person name="Liu S."/>
            <person name="Chen Y."/>
            <person name="Liu F."/>
            <person name="Chen N."/>
        </authorList>
    </citation>
    <scope>NUCLEOTIDE SEQUENCE</scope>
    <source>
        <strain evidence="2">CNS00052</strain>
    </source>
</reference>
<evidence type="ECO:0000313" key="2">
    <source>
        <dbReference type="EMBL" id="QRK25909.1"/>
    </source>
</evidence>
<dbReference type="GeneID" id="67267238"/>
<dbReference type="EMBL" id="MW387419">
    <property type="protein sequence ID" value="QRK25909.1"/>
    <property type="molecule type" value="Genomic_DNA"/>
</dbReference>
<comment type="similarity">
    <text evidence="1">Belongs to the universal ribosomal protein uL10 family.</text>
</comment>
<sequence length="157" mass="18538">MDFNLKTYKSIKIRHYFKTINCFFFFHGGSINNKNWIKVEQNLANHKLKYYRILNKLMIKALKNSIFKNLIVLIHGPIFLLSSNNGNLTFKELENINPFIGLLSFKLNNKIYSKEQIKNCQKLSYLSNVSNFHNSLKTITRIPYYKLKSNKNLPLSK</sequence>
<evidence type="ECO:0000256" key="1">
    <source>
        <dbReference type="ARBA" id="ARBA00008889"/>
    </source>
</evidence>
<name>A0A891GQ58_THANO</name>
<organism evidence="2">
    <name type="scientific">Thalassiosira nordenskioeldii</name>
    <name type="common">Marine diatom</name>
    <dbReference type="NCBI Taxonomy" id="83372"/>
    <lineage>
        <taxon>Eukaryota</taxon>
        <taxon>Sar</taxon>
        <taxon>Stramenopiles</taxon>
        <taxon>Ochrophyta</taxon>
        <taxon>Bacillariophyta</taxon>
        <taxon>Coscinodiscophyceae</taxon>
        <taxon>Thalassiosirophycidae</taxon>
        <taxon>Thalassiosirales</taxon>
        <taxon>Thalassiosiraceae</taxon>
        <taxon>Thalassiosira</taxon>
    </lineage>
</organism>
<protein>
    <recommendedName>
        <fullName evidence="3">Ribosomal protein L10</fullName>
    </recommendedName>
</protein>
<dbReference type="Gene3D" id="3.30.70.1730">
    <property type="match status" value="1"/>
</dbReference>
<geneLocation type="mitochondrion" evidence="2"/>
<dbReference type="AlphaFoldDB" id="A0A891GQ58"/>
<gene>
    <name evidence="2" type="primary">orf157</name>
</gene>
<keyword evidence="2" id="KW-0496">Mitochondrion</keyword>